<dbReference type="PROSITE" id="PS50887">
    <property type="entry name" value="GGDEF"/>
    <property type="match status" value="1"/>
</dbReference>
<protein>
    <recommendedName>
        <fullName evidence="1">diguanylate cyclase</fullName>
        <ecNumber evidence="1">2.7.7.65</ecNumber>
    </recommendedName>
</protein>
<comment type="catalytic activity">
    <reaction evidence="2">
        <text>2 GTP = 3',3'-c-di-GMP + 2 diphosphate</text>
        <dbReference type="Rhea" id="RHEA:24898"/>
        <dbReference type="ChEBI" id="CHEBI:33019"/>
        <dbReference type="ChEBI" id="CHEBI:37565"/>
        <dbReference type="ChEBI" id="CHEBI:58805"/>
        <dbReference type="EC" id="2.7.7.65"/>
    </reaction>
</comment>
<feature type="transmembrane region" description="Helical" evidence="3">
    <location>
        <begin position="42"/>
        <end position="60"/>
    </location>
</feature>
<keyword evidence="3" id="KW-0472">Membrane</keyword>
<keyword evidence="3" id="KW-0812">Transmembrane</keyword>
<feature type="transmembrane region" description="Helical" evidence="3">
    <location>
        <begin position="135"/>
        <end position="153"/>
    </location>
</feature>
<evidence type="ECO:0000256" key="2">
    <source>
        <dbReference type="ARBA" id="ARBA00034247"/>
    </source>
</evidence>
<dbReference type="GO" id="GO:0052621">
    <property type="term" value="F:diguanylate cyclase activity"/>
    <property type="evidence" value="ECO:0007669"/>
    <property type="project" value="UniProtKB-EC"/>
</dbReference>
<feature type="transmembrane region" description="Helical" evidence="3">
    <location>
        <begin position="80"/>
        <end position="98"/>
    </location>
</feature>
<dbReference type="PANTHER" id="PTHR45138">
    <property type="entry name" value="REGULATORY COMPONENTS OF SENSORY TRANSDUCTION SYSTEM"/>
    <property type="match status" value="1"/>
</dbReference>
<evidence type="ECO:0000256" key="1">
    <source>
        <dbReference type="ARBA" id="ARBA00012528"/>
    </source>
</evidence>
<feature type="domain" description="GGDEF" evidence="4">
    <location>
        <begin position="256"/>
        <end position="388"/>
    </location>
</feature>
<keyword evidence="3" id="KW-1133">Transmembrane helix</keyword>
<dbReference type="NCBIfam" id="TIGR00254">
    <property type="entry name" value="GGDEF"/>
    <property type="match status" value="1"/>
</dbReference>
<gene>
    <name evidence="5" type="ORF">RM552_14840</name>
</gene>
<feature type="transmembrane region" description="Helical" evidence="3">
    <location>
        <begin position="160"/>
        <end position="178"/>
    </location>
</feature>
<reference evidence="5 6" key="1">
    <citation type="submission" date="2023-09" db="EMBL/GenBank/DDBJ databases">
        <authorList>
            <person name="Rey-Velasco X."/>
        </authorList>
    </citation>
    <scope>NUCLEOTIDE SEQUENCE [LARGE SCALE GENOMIC DNA]</scope>
    <source>
        <strain evidence="5 6">P117</strain>
    </source>
</reference>
<organism evidence="5 6">
    <name type="scientific">Glaciecola petra</name>
    <dbReference type="NCBI Taxonomy" id="3075602"/>
    <lineage>
        <taxon>Bacteria</taxon>
        <taxon>Pseudomonadati</taxon>
        <taxon>Pseudomonadota</taxon>
        <taxon>Gammaproteobacteria</taxon>
        <taxon>Alteromonadales</taxon>
        <taxon>Alteromonadaceae</taxon>
        <taxon>Glaciecola</taxon>
    </lineage>
</organism>
<evidence type="ECO:0000313" key="6">
    <source>
        <dbReference type="Proteomes" id="UP001253545"/>
    </source>
</evidence>
<proteinExistence type="predicted"/>
<evidence type="ECO:0000313" key="5">
    <source>
        <dbReference type="EMBL" id="MDT0596128.1"/>
    </source>
</evidence>
<evidence type="ECO:0000256" key="3">
    <source>
        <dbReference type="SAM" id="Phobius"/>
    </source>
</evidence>
<dbReference type="Pfam" id="PF00990">
    <property type="entry name" value="GGDEF"/>
    <property type="match status" value="1"/>
</dbReference>
<dbReference type="SUPFAM" id="SSF55073">
    <property type="entry name" value="Nucleotide cyclase"/>
    <property type="match status" value="1"/>
</dbReference>
<dbReference type="PANTHER" id="PTHR45138:SF9">
    <property type="entry name" value="DIGUANYLATE CYCLASE DGCM-RELATED"/>
    <property type="match status" value="1"/>
</dbReference>
<dbReference type="InterPro" id="IPR043128">
    <property type="entry name" value="Rev_trsase/Diguanyl_cyclase"/>
</dbReference>
<dbReference type="SMART" id="SM00267">
    <property type="entry name" value="GGDEF"/>
    <property type="match status" value="1"/>
</dbReference>
<keyword evidence="6" id="KW-1185">Reference proteome</keyword>
<comment type="caution">
    <text evidence="5">The sequence shown here is derived from an EMBL/GenBank/DDBJ whole genome shotgun (WGS) entry which is preliminary data.</text>
</comment>
<evidence type="ECO:0000259" key="4">
    <source>
        <dbReference type="PROSITE" id="PS50887"/>
    </source>
</evidence>
<dbReference type="InterPro" id="IPR029787">
    <property type="entry name" value="Nucleotide_cyclase"/>
</dbReference>
<keyword evidence="5" id="KW-0808">Transferase</keyword>
<dbReference type="InterPro" id="IPR000160">
    <property type="entry name" value="GGDEF_dom"/>
</dbReference>
<accession>A0ABU2ZU04</accession>
<dbReference type="InterPro" id="IPR050469">
    <property type="entry name" value="Diguanylate_Cyclase"/>
</dbReference>
<sequence>MDFLSTVDELKRHQLNTSGKLRFSVGLYAEYKAWLISKNESIARNVLLIMLFFWSIFWLADFFRLYGQQFEYRNMPMIDIVVSVRSLVLLYLVGLFAWLQRAAVTYKVGYLWVAYFVLATATAILSNIYHEQGEYQSAWLPIVIVVPLFTLPIGMTFASAIRLGLSVLIIIGASHYIMLKDLPDHSPNMFLASLVLCMISGAAGSYYLDKVFKAAFVALKLLELKTFTDPMTDLGNRRYFNSFGNKLVEDAIRTNKSFSLVIIDLDHFKKVNDREGHEFGDLVLIRFSELLTESSRRPFDLPIRLGGEEFAILLKDTKGEDAMVVANNLLSKCKETRYPEAKSTTFSQSFSAGITEYVQGDNLQDMYKRADKLLYEAKSNGRSLVLLG</sequence>
<name>A0ABU2ZU04_9ALTE</name>
<dbReference type="Proteomes" id="UP001253545">
    <property type="component" value="Unassembled WGS sequence"/>
</dbReference>
<feature type="transmembrane region" description="Helical" evidence="3">
    <location>
        <begin position="190"/>
        <end position="208"/>
    </location>
</feature>
<keyword evidence="5" id="KW-0548">Nucleotidyltransferase</keyword>
<dbReference type="EC" id="2.7.7.65" evidence="1"/>
<dbReference type="Gene3D" id="3.30.70.270">
    <property type="match status" value="1"/>
</dbReference>
<dbReference type="EMBL" id="JAVRHX010000005">
    <property type="protein sequence ID" value="MDT0596128.1"/>
    <property type="molecule type" value="Genomic_DNA"/>
</dbReference>
<dbReference type="CDD" id="cd01949">
    <property type="entry name" value="GGDEF"/>
    <property type="match status" value="1"/>
</dbReference>
<dbReference type="RefSeq" id="WP_311369653.1">
    <property type="nucleotide sequence ID" value="NZ_JAVRHX010000005.1"/>
</dbReference>
<feature type="transmembrane region" description="Helical" evidence="3">
    <location>
        <begin position="110"/>
        <end position="129"/>
    </location>
</feature>